<evidence type="ECO:0000256" key="1">
    <source>
        <dbReference type="SAM" id="MobiDB-lite"/>
    </source>
</evidence>
<evidence type="ECO:0000313" key="3">
    <source>
        <dbReference type="Proteomes" id="UP000184330"/>
    </source>
</evidence>
<dbReference type="STRING" id="576137.A0A1L7XDX6"/>
<keyword evidence="3" id="KW-1185">Reference proteome</keyword>
<dbReference type="Proteomes" id="UP000184330">
    <property type="component" value="Unassembled WGS sequence"/>
</dbReference>
<accession>A0A1L7XDX6</accession>
<dbReference type="OrthoDB" id="5356476at2759"/>
<dbReference type="EMBL" id="FJOG01000023">
    <property type="protein sequence ID" value="CZR63234.1"/>
    <property type="molecule type" value="Genomic_DNA"/>
</dbReference>
<feature type="region of interest" description="Disordered" evidence="1">
    <location>
        <begin position="1"/>
        <end position="24"/>
    </location>
</feature>
<evidence type="ECO:0000313" key="2">
    <source>
        <dbReference type="EMBL" id="CZR63234.1"/>
    </source>
</evidence>
<feature type="compositionally biased region" description="Polar residues" evidence="1">
    <location>
        <begin position="1"/>
        <end position="15"/>
    </location>
</feature>
<reference evidence="2 3" key="1">
    <citation type="submission" date="2016-03" db="EMBL/GenBank/DDBJ databases">
        <authorList>
            <person name="Ploux O."/>
        </authorList>
    </citation>
    <scope>NUCLEOTIDE SEQUENCE [LARGE SCALE GENOMIC DNA]</scope>
    <source>
        <strain evidence="2 3">UAMH 11012</strain>
    </source>
</reference>
<protein>
    <submittedName>
        <fullName evidence="2">Uncharacterized protein</fullName>
    </submittedName>
</protein>
<gene>
    <name evidence="2" type="ORF">PAC_13131</name>
</gene>
<sequence>MSSQYLVNQTSTLESQDPVPPSQARAAQIPLQSFTLPTFPPEAFRSATDLNQLILTSDIKLDEYTEILTKPFQVPDLPASIKSLTLELFSLGYAPGFLTELGKKLPGLKALTLYSQLLAGTTPDSRQDALAFIRFQAALQEIHLLDVFVPPGFMTEFSEKLSKGLKFLELNFTFRHSDPEFLKSLNAAEVVKLLEGRGGLVGVTLSVSAPDVTEDEDDREGTEVGVMVIKSGKETTALVDALEGNGGGLVMCDVSMFELSIEEVGKVLNACTKIKILGVSVWLEKGWEELVEGLGKNERGVEVLEVVGVPGVELVERMKGGEEVGISRDGLEKLSRSWKGLKSVRVSILRTKVEQWVNGDKGWEKKV</sequence>
<organism evidence="2 3">
    <name type="scientific">Phialocephala subalpina</name>
    <dbReference type="NCBI Taxonomy" id="576137"/>
    <lineage>
        <taxon>Eukaryota</taxon>
        <taxon>Fungi</taxon>
        <taxon>Dikarya</taxon>
        <taxon>Ascomycota</taxon>
        <taxon>Pezizomycotina</taxon>
        <taxon>Leotiomycetes</taxon>
        <taxon>Helotiales</taxon>
        <taxon>Mollisiaceae</taxon>
        <taxon>Phialocephala</taxon>
        <taxon>Phialocephala fortinii species complex</taxon>
    </lineage>
</organism>
<dbReference type="AlphaFoldDB" id="A0A1L7XDX6"/>
<proteinExistence type="predicted"/>
<name>A0A1L7XDX6_9HELO</name>